<organism evidence="17 18">
    <name type="scientific">Lichtheimia corymbifera JMRC:FSU:9682</name>
    <dbReference type="NCBI Taxonomy" id="1263082"/>
    <lineage>
        <taxon>Eukaryota</taxon>
        <taxon>Fungi</taxon>
        <taxon>Fungi incertae sedis</taxon>
        <taxon>Mucoromycota</taxon>
        <taxon>Mucoromycotina</taxon>
        <taxon>Mucoromycetes</taxon>
        <taxon>Mucorales</taxon>
        <taxon>Lichtheimiaceae</taxon>
        <taxon>Lichtheimia</taxon>
    </lineage>
</organism>
<evidence type="ECO:0000259" key="16">
    <source>
        <dbReference type="Pfam" id="PF00462"/>
    </source>
</evidence>
<dbReference type="PANTHER" id="PTHR22760">
    <property type="entry name" value="GLYCOSYLTRANSFERASE"/>
    <property type="match status" value="1"/>
</dbReference>
<feature type="transmembrane region" description="Helical" evidence="14">
    <location>
        <begin position="342"/>
        <end position="362"/>
    </location>
</feature>
<protein>
    <recommendedName>
        <fullName evidence="14">Mannosyltransferase</fullName>
        <ecNumber evidence="14">2.4.1.-</ecNumber>
    </recommendedName>
</protein>
<comment type="similarity">
    <text evidence="3 14">Belongs to the glycosyltransferase 22 family.</text>
</comment>
<dbReference type="InterPro" id="IPR005599">
    <property type="entry name" value="GPI_mannosylTrfase"/>
</dbReference>
<keyword evidence="11" id="KW-0676">Redox-active center</keyword>
<dbReference type="VEuPathDB" id="FungiDB:LCOR_08984.1"/>
<dbReference type="Pfam" id="PF00462">
    <property type="entry name" value="Glutaredoxin"/>
    <property type="match status" value="1"/>
</dbReference>
<evidence type="ECO:0000313" key="17">
    <source>
        <dbReference type="EMBL" id="CDH58106.1"/>
    </source>
</evidence>
<feature type="transmembrane region" description="Helical" evidence="14">
    <location>
        <begin position="51"/>
        <end position="73"/>
    </location>
</feature>
<keyword evidence="9 14" id="KW-0472">Membrane</keyword>
<dbReference type="InterPro" id="IPR014025">
    <property type="entry name" value="Glutaredoxin_subgr"/>
</dbReference>
<dbReference type="STRING" id="1263082.A0A068SA33"/>
<dbReference type="GO" id="GO:0005789">
    <property type="term" value="C:endoplasmic reticulum membrane"/>
    <property type="evidence" value="ECO:0007669"/>
    <property type="project" value="UniProtKB-SubCell"/>
</dbReference>
<dbReference type="UniPathway" id="UPA00378"/>
<dbReference type="Gene3D" id="3.40.30.10">
    <property type="entry name" value="Glutaredoxin"/>
    <property type="match status" value="1"/>
</dbReference>
<feature type="transmembrane region" description="Helical" evidence="14">
    <location>
        <begin position="292"/>
        <end position="309"/>
    </location>
</feature>
<dbReference type="InterPro" id="IPR036249">
    <property type="entry name" value="Thioredoxin-like_sf"/>
</dbReference>
<dbReference type="PRINTS" id="PR00160">
    <property type="entry name" value="GLUTAREDOXIN"/>
</dbReference>
<dbReference type="InterPro" id="IPR011767">
    <property type="entry name" value="GLR_AS"/>
</dbReference>
<comment type="function">
    <text evidence="12">Mannosyltransferase that operates in the biosynthetic pathway of dolichol-linked oligosaccharides, the glycan precursors employed in protein asparagine (N)-glycosylation. The assembly of dolichol-linked oligosaccharides begins on the cytosolic side of the endoplasmic reticulum membrane and finishes in its lumen. The sequential addition of sugars to dolichol pyrophosphate produces dolichol-linked oligosaccharides containing fourteen sugars, including two GlcNAcs, nine mannoses and three glucoses. Once assembled, the oligosaccharide is transferred from the lipid to nascent proteins by oligosaccharyltransferases. In the lumen of the endoplasmic reticulum, adds the eighth mannose residue in an alpha-1,6 linkage onto Man(7)GlcNAc(2)-PP-dolichol to produce Man(8)GlcNAc(2)-PP-dolichol.</text>
</comment>
<comment type="pathway">
    <text evidence="2">Protein modification; protein glycosylation.</text>
</comment>
<dbReference type="InterPro" id="IPR002109">
    <property type="entry name" value="Glutaredoxin"/>
</dbReference>
<comment type="caution">
    <text evidence="17">The sequence shown here is derived from an EMBL/GenBank/DDBJ whole genome shotgun (WGS) entry which is preliminary data.</text>
</comment>
<dbReference type="SUPFAM" id="SSF52833">
    <property type="entry name" value="Thioredoxin-like"/>
    <property type="match status" value="1"/>
</dbReference>
<keyword evidence="7 14" id="KW-0256">Endoplasmic reticulum</keyword>
<feature type="chain" id="PRO_5001652981" description="Mannosyltransferase" evidence="15">
    <location>
        <begin position="22"/>
        <end position="597"/>
    </location>
</feature>
<evidence type="ECO:0000256" key="6">
    <source>
        <dbReference type="ARBA" id="ARBA00022692"/>
    </source>
</evidence>
<evidence type="ECO:0000256" key="11">
    <source>
        <dbReference type="ARBA" id="ARBA00023284"/>
    </source>
</evidence>
<dbReference type="Pfam" id="PF03901">
    <property type="entry name" value="Glyco_transf_22"/>
    <property type="match status" value="1"/>
</dbReference>
<evidence type="ECO:0000256" key="14">
    <source>
        <dbReference type="RuleBase" id="RU363075"/>
    </source>
</evidence>
<reference evidence="17" key="1">
    <citation type="submission" date="2013-08" db="EMBL/GenBank/DDBJ databases">
        <title>Gene expansion shapes genome architecture in the human pathogen Lichtheimia corymbifera: an evolutionary genomics analysis in the ancient terrestrial Mucorales (Mucoromycotina).</title>
        <authorList>
            <person name="Schwartze V.U."/>
            <person name="Winter S."/>
            <person name="Shelest E."/>
            <person name="Marcet-Houben M."/>
            <person name="Horn F."/>
            <person name="Wehner S."/>
            <person name="Hoffmann K."/>
            <person name="Riege K."/>
            <person name="Sammeth M."/>
            <person name="Nowrousian M."/>
            <person name="Valiante V."/>
            <person name="Linde J."/>
            <person name="Jacobsen I.D."/>
            <person name="Marz M."/>
            <person name="Brakhage A.A."/>
            <person name="Gabaldon T."/>
            <person name="Bocker S."/>
            <person name="Voigt K."/>
        </authorList>
    </citation>
    <scope>NUCLEOTIDE SEQUENCE [LARGE SCALE GENOMIC DNA]</scope>
    <source>
        <strain evidence="17">FSU 9682</strain>
    </source>
</reference>
<gene>
    <name evidence="17" type="ORF">LCOR_08984.1</name>
</gene>
<keyword evidence="8 14" id="KW-1133">Transmembrane helix</keyword>
<evidence type="ECO:0000256" key="8">
    <source>
        <dbReference type="ARBA" id="ARBA00022989"/>
    </source>
</evidence>
<evidence type="ECO:0000256" key="3">
    <source>
        <dbReference type="ARBA" id="ARBA00007063"/>
    </source>
</evidence>
<dbReference type="PANTHER" id="PTHR22760:SF1">
    <property type="entry name" value="DOL-P-MAN:MAN(7)GLCNAC(2)-PP-DOL ALPHA-1,6-MANNOSYLTRANSFERASE"/>
    <property type="match status" value="1"/>
</dbReference>
<feature type="signal peptide" evidence="15">
    <location>
        <begin position="1"/>
        <end position="21"/>
    </location>
</feature>
<keyword evidence="15" id="KW-0732">Signal</keyword>
<comment type="subcellular location">
    <subcellularLocation>
        <location evidence="1 14">Endoplasmic reticulum membrane</location>
        <topology evidence="1 14">Multi-pass membrane protein</topology>
    </subcellularLocation>
</comment>
<feature type="transmembrane region" description="Helical" evidence="14">
    <location>
        <begin position="216"/>
        <end position="235"/>
    </location>
</feature>
<evidence type="ECO:0000256" key="7">
    <source>
        <dbReference type="ARBA" id="ARBA00022824"/>
    </source>
</evidence>
<keyword evidence="4 14" id="KW-0328">Glycosyltransferase</keyword>
<dbReference type="EMBL" id="CBTN010000052">
    <property type="protein sequence ID" value="CDH58106.1"/>
    <property type="molecule type" value="Genomic_DNA"/>
</dbReference>
<proteinExistence type="inferred from homology"/>
<dbReference type="GO" id="GO:0052917">
    <property type="term" value="F:dol-P-Man:Man(7)GlcNAc(2)-PP-Dol alpha-1,6-mannosyltransferase activity"/>
    <property type="evidence" value="ECO:0007669"/>
    <property type="project" value="UniProtKB-EC"/>
</dbReference>
<evidence type="ECO:0000256" key="1">
    <source>
        <dbReference type="ARBA" id="ARBA00004477"/>
    </source>
</evidence>
<evidence type="ECO:0000256" key="10">
    <source>
        <dbReference type="ARBA" id="ARBA00023157"/>
    </source>
</evidence>
<dbReference type="GO" id="GO:0016491">
    <property type="term" value="F:oxidoreductase activity"/>
    <property type="evidence" value="ECO:0007669"/>
    <property type="project" value="UniProtKB-ARBA"/>
</dbReference>
<evidence type="ECO:0000256" key="12">
    <source>
        <dbReference type="ARBA" id="ARBA00044721"/>
    </source>
</evidence>
<feature type="transmembrane region" description="Helical" evidence="14">
    <location>
        <begin position="316"/>
        <end position="336"/>
    </location>
</feature>
<evidence type="ECO:0000256" key="9">
    <source>
        <dbReference type="ARBA" id="ARBA00023136"/>
    </source>
</evidence>
<keyword evidence="18" id="KW-1185">Reference proteome</keyword>
<evidence type="ECO:0000256" key="4">
    <source>
        <dbReference type="ARBA" id="ARBA00022676"/>
    </source>
</evidence>
<keyword evidence="6 14" id="KW-0812">Transmembrane</keyword>
<dbReference type="Proteomes" id="UP000027586">
    <property type="component" value="Unassembled WGS sequence"/>
</dbReference>
<evidence type="ECO:0000313" key="18">
    <source>
        <dbReference type="Proteomes" id="UP000027586"/>
    </source>
</evidence>
<dbReference type="EC" id="2.4.1.-" evidence="14"/>
<comment type="catalytic activity">
    <reaction evidence="13">
        <text>an alpha-D-Man-(1-&gt;2)-alpha-D-Man-(1-&gt;2)-alpha-D-Man-(1-&gt;3)-[alpha-D-Man-(1-&gt;2)-alpha-D-Man-(1-&gt;3)-alpha-D-Man-(1-&gt;6)]-beta-D-Man-(1-&gt;4)-beta-D-GlcNAc-(1-&gt;4)-alpha-D-GlcNAc-diphospho-di-trans,poly-cis-dolichol + a di-trans,poly-cis-dolichyl beta-D-mannosyl phosphate = an alpha-D-Man-(1-&gt;2)-alpha-D-Man-(1-&gt;2)-alpha-D-Man-(1-&gt;3)-[alpha-D-Man-(1-&gt;2)-alpha-D-Man-(1-&gt;3)-[alpha-D-Man-(1-&gt;6)]-alpha-D-Man-(1-&gt;6)]-beta-D-Man-(1-&gt;4)-beta-D-GlcNAc-(1-&gt;4)-alpha-D-GlcNAc-diphospho-di-trans,poly-cis-dolichol + a di-trans,poly-cis-dolichyl phosphate + H(+)</text>
        <dbReference type="Rhea" id="RHEA:29535"/>
        <dbReference type="Rhea" id="RHEA-COMP:19498"/>
        <dbReference type="Rhea" id="RHEA-COMP:19501"/>
        <dbReference type="Rhea" id="RHEA-COMP:19518"/>
        <dbReference type="Rhea" id="RHEA-COMP:19519"/>
        <dbReference type="ChEBI" id="CHEBI:15378"/>
        <dbReference type="ChEBI" id="CHEBI:57683"/>
        <dbReference type="ChEBI" id="CHEBI:58211"/>
        <dbReference type="ChEBI" id="CHEBI:132517"/>
        <dbReference type="ChEBI" id="CHEBI:132519"/>
        <dbReference type="EC" id="2.4.1.260"/>
    </reaction>
    <physiologicalReaction direction="left-to-right" evidence="13">
        <dbReference type="Rhea" id="RHEA:29536"/>
    </physiologicalReaction>
</comment>
<accession>A0A068SA33</accession>
<evidence type="ECO:0000256" key="13">
    <source>
        <dbReference type="ARBA" id="ARBA00048899"/>
    </source>
</evidence>
<feature type="domain" description="Glutaredoxin" evidence="16">
    <location>
        <begin position="515"/>
        <end position="576"/>
    </location>
</feature>
<dbReference type="PROSITE" id="PS51354">
    <property type="entry name" value="GLUTAREDOXIN_2"/>
    <property type="match status" value="1"/>
</dbReference>
<feature type="transmembrane region" description="Helical" evidence="14">
    <location>
        <begin position="109"/>
        <end position="130"/>
    </location>
</feature>
<keyword evidence="5" id="KW-0808">Transferase</keyword>
<dbReference type="GO" id="GO:0006487">
    <property type="term" value="P:protein N-linked glycosylation"/>
    <property type="evidence" value="ECO:0007669"/>
    <property type="project" value="TreeGrafter"/>
</dbReference>
<evidence type="ECO:0000256" key="15">
    <source>
        <dbReference type="SAM" id="SignalP"/>
    </source>
</evidence>
<feature type="transmembrane region" description="Helical" evidence="14">
    <location>
        <begin position="175"/>
        <end position="204"/>
    </location>
</feature>
<sequence>MKSLALVFIALFCISCPYTKVEESFNLQATHDIIHYGTDISNYDHVEFPGVVPRTFIGSLVLGAITKMILFVTPSDLQLLVNEQLIVRLVLGTIVAAALTRFQTAVGRLFSSGASTAFALLTCCQFHILFWSSRTLPNTLALPLVLMGMAEWIESLAVVQQQQQQRRVQHLQRMIWYLAPAGIIFRFEAGILLAILVMIEWIVYHNLPLSTLLKHGILSVILSLVLTLSVDSFFWQRWLWPEGEVFYFNAILNKSSEWGTMPVYAYFLLFLPRILMVSYPLALLAYCRDATVRRLLMPSLIYIGLFSCLPHKEWRFIIYTIPVWTAAAAASVVGLIRSRMGLALVLSGGLASIVGSVVMLSISMQNYPGGEALARLHLLEPSTQPLHVHLDVPTAMTGASRFGELFRPVWRYSKDESHQSPDDYIQAEYTHLITSHPELHNDHFIVVDEIRGLDSVRLKTPKTYIQDLRQFISNRHLDAILPLNIVTAPKLFIMKLRGHPQTQWVNHIIEKYPMVLYSKTYCPFCRRAKQILNTHCKNYKVIEVDLRPDGIAMKEALFTISGRRTFPNLFVHGKSIGGSDDIALLQSQGRLAEILPC</sequence>
<feature type="transmembrane region" description="Helical" evidence="14">
    <location>
        <begin position="263"/>
        <end position="286"/>
    </location>
</feature>
<feature type="transmembrane region" description="Helical" evidence="14">
    <location>
        <begin position="85"/>
        <end position="103"/>
    </location>
</feature>
<dbReference type="OrthoDB" id="19039at2759"/>
<evidence type="ECO:0000256" key="2">
    <source>
        <dbReference type="ARBA" id="ARBA00004922"/>
    </source>
</evidence>
<keyword evidence="10" id="KW-1015">Disulfide bond</keyword>
<dbReference type="PROSITE" id="PS00195">
    <property type="entry name" value="GLUTAREDOXIN_1"/>
    <property type="match status" value="1"/>
</dbReference>
<dbReference type="AlphaFoldDB" id="A0A068SA33"/>
<name>A0A068SA33_9FUNG</name>
<dbReference type="CDD" id="cd03419">
    <property type="entry name" value="GRX_GRXh_1_2_like"/>
    <property type="match status" value="1"/>
</dbReference>
<evidence type="ECO:0000256" key="5">
    <source>
        <dbReference type="ARBA" id="ARBA00022679"/>
    </source>
</evidence>